<gene>
    <name evidence="2" type="ORF">G6048_23920</name>
</gene>
<evidence type="ECO:0000313" key="3">
    <source>
        <dbReference type="Proteomes" id="UP001518140"/>
    </source>
</evidence>
<name>A0ABX0DW55_9ACTN</name>
<reference evidence="2 3" key="1">
    <citation type="submission" date="2020-02" db="EMBL/GenBank/DDBJ databases">
        <title>Whole-genome analyses of novel actinobacteria.</title>
        <authorList>
            <person name="Sahin N."/>
            <person name="Tokatli A."/>
        </authorList>
    </citation>
    <scope>NUCLEOTIDE SEQUENCE [LARGE SCALE GENOMIC DNA]</scope>
    <source>
        <strain evidence="2 3">YC419</strain>
    </source>
</reference>
<dbReference type="Proteomes" id="UP001518140">
    <property type="component" value="Unassembled WGS sequence"/>
</dbReference>
<comment type="caution">
    <text evidence="2">The sequence shown here is derived from an EMBL/GenBank/DDBJ whole genome shotgun (WGS) entry which is preliminary data.</text>
</comment>
<keyword evidence="3" id="KW-1185">Reference proteome</keyword>
<feature type="compositionally biased region" description="Low complexity" evidence="1">
    <location>
        <begin position="16"/>
        <end position="25"/>
    </location>
</feature>
<evidence type="ECO:0000256" key="1">
    <source>
        <dbReference type="SAM" id="MobiDB-lite"/>
    </source>
</evidence>
<organism evidence="2 3">
    <name type="scientific">Streptomyces ureilyticus</name>
    <dbReference type="NCBI Taxonomy" id="1775131"/>
    <lineage>
        <taxon>Bacteria</taxon>
        <taxon>Bacillati</taxon>
        <taxon>Actinomycetota</taxon>
        <taxon>Actinomycetes</taxon>
        <taxon>Kitasatosporales</taxon>
        <taxon>Streptomycetaceae</taxon>
        <taxon>Streptomyces</taxon>
    </lineage>
</organism>
<feature type="region of interest" description="Disordered" evidence="1">
    <location>
        <begin position="1"/>
        <end position="39"/>
    </location>
</feature>
<dbReference type="EMBL" id="JAAKZX010000080">
    <property type="protein sequence ID" value="NGO45074.1"/>
    <property type="molecule type" value="Genomic_DNA"/>
</dbReference>
<protein>
    <submittedName>
        <fullName evidence="2">Uncharacterized protein</fullName>
    </submittedName>
</protein>
<accession>A0ABX0DW55</accession>
<dbReference type="RefSeq" id="WP_165341644.1">
    <property type="nucleotide sequence ID" value="NZ_JAAKZX010000080.1"/>
</dbReference>
<proteinExistence type="predicted"/>
<evidence type="ECO:0000313" key="2">
    <source>
        <dbReference type="EMBL" id="NGO45074.1"/>
    </source>
</evidence>
<sequence>MRHTQGKWPKSYPAPSGLSGRTSRSGGFGRSGRSRQRTRGARALAGTALACALLSPLTAASAAEAAPAPARVAAPVGSWQAKVLREGAAYDVTLSFGADRSVCLVSPAGASKGRWHPTGRDAFDYRIRELWYDANGALEGWVDIAQSAKRIGTSFAGSGVSTVYGADGTVETTVPVTVTGTRTGPPDGSACG</sequence>